<dbReference type="SUPFAM" id="SSF50249">
    <property type="entry name" value="Nucleic acid-binding proteins"/>
    <property type="match status" value="1"/>
</dbReference>
<dbReference type="FunFam" id="3.30.1480.10:FF:000004">
    <property type="entry name" value="Transcription termination/antitermination protein NusA"/>
    <property type="match status" value="1"/>
</dbReference>
<dbReference type="Gene3D" id="3.30.300.20">
    <property type="match status" value="2"/>
</dbReference>
<dbReference type="Proteomes" id="UP000467105">
    <property type="component" value="Chromosome"/>
</dbReference>
<dbReference type="InterPro" id="IPR030842">
    <property type="entry name" value="TF_NusA_bacterial"/>
</dbReference>
<feature type="region of interest" description="Disordered" evidence="2">
    <location>
        <begin position="324"/>
        <end position="367"/>
    </location>
</feature>
<dbReference type="SUPFAM" id="SSF54814">
    <property type="entry name" value="Prokaryotic type KH domain (KH-domain type II)"/>
    <property type="match status" value="2"/>
</dbReference>
<evidence type="ECO:0000313" key="3">
    <source>
        <dbReference type="EMBL" id="BBZ44965.1"/>
    </source>
</evidence>
<sequence>MNIDMAALHAIEVDRGISVTELLETIKSALLTAYRHTEGHQNDATIDIDRKTGVVRVLARETDEDGNVISEWDDTPEGFGRIAATTARQVMLQRFRDAENERTYGEFSTREGEIVAGVIQRDSRANARGLIVVRMGTETKASEGVIPAAEQVPGESYEHGNRVRCYVVGVTRGTREPLITLSRTHPNLVRKLFSLEVPEIADGSVEIVAVAREAGHRSKIAVKSNVAGLNAKGACIGPMGQRVRNVMSELSGEKIDIIDFDDDPARFVANALSPAKVVSVSIIDQAARAARVVVPDFQLSLAIGKEGQNARLAARLTGWRIDIRGDAPGSGPAHSEAHSQPHAQAPSQARGPGRPEHGAAHGMAHDR</sequence>
<dbReference type="Pfam" id="PF13184">
    <property type="entry name" value="KH_NusA_1st"/>
    <property type="match status" value="1"/>
</dbReference>
<dbReference type="InterPro" id="IPR058582">
    <property type="entry name" value="KH_NusA_2nd"/>
</dbReference>
<dbReference type="CDD" id="cd22529">
    <property type="entry name" value="KH-II_NusA_rpt2"/>
    <property type="match status" value="1"/>
</dbReference>
<dbReference type="GO" id="GO:0031564">
    <property type="term" value="P:transcription antitermination"/>
    <property type="evidence" value="ECO:0007669"/>
    <property type="project" value="UniProtKB-UniRule"/>
</dbReference>
<dbReference type="CDD" id="cd04455">
    <property type="entry name" value="S1_NusA"/>
    <property type="match status" value="1"/>
</dbReference>
<dbReference type="EMBL" id="AP022614">
    <property type="protein sequence ID" value="BBZ44965.1"/>
    <property type="molecule type" value="Genomic_DNA"/>
</dbReference>
<dbReference type="Pfam" id="PF08529">
    <property type="entry name" value="NusA_N"/>
    <property type="match status" value="1"/>
</dbReference>
<proteinExistence type="inferred from homology"/>
<dbReference type="OrthoDB" id="9807233at2"/>
<keyword evidence="1" id="KW-0889">Transcription antitermination</keyword>
<dbReference type="FunFam" id="3.30.300.20:FF:000002">
    <property type="entry name" value="Transcription termination/antitermination protein NusA"/>
    <property type="match status" value="1"/>
</dbReference>
<dbReference type="SUPFAM" id="SSF69705">
    <property type="entry name" value="Transcription factor NusA, N-terminal domain"/>
    <property type="match status" value="1"/>
</dbReference>
<dbReference type="InterPro" id="IPR009019">
    <property type="entry name" value="KH_sf_prok-type"/>
</dbReference>
<dbReference type="InterPro" id="IPR003029">
    <property type="entry name" value="S1_domain"/>
</dbReference>
<comment type="similarity">
    <text evidence="1">Belongs to the NusA family.</text>
</comment>
<keyword evidence="1" id="KW-0963">Cytoplasm</keyword>
<dbReference type="PANTHER" id="PTHR22648">
    <property type="entry name" value="TRANSCRIPTION TERMINATION FACTOR NUSA"/>
    <property type="match status" value="1"/>
</dbReference>
<dbReference type="FunFam" id="3.30.300.20:FF:000005">
    <property type="entry name" value="Transcription termination/antitermination protein NusA"/>
    <property type="match status" value="1"/>
</dbReference>
<dbReference type="InterPro" id="IPR025249">
    <property type="entry name" value="TF_NusA_KH_1st"/>
</dbReference>
<dbReference type="Gene3D" id="2.40.50.140">
    <property type="entry name" value="Nucleic acid-binding proteins"/>
    <property type="match status" value="1"/>
</dbReference>
<dbReference type="InterPro" id="IPR015946">
    <property type="entry name" value="KH_dom-like_a/b"/>
</dbReference>
<evidence type="ECO:0000313" key="4">
    <source>
        <dbReference type="Proteomes" id="UP000467105"/>
    </source>
</evidence>
<dbReference type="PROSITE" id="PS50126">
    <property type="entry name" value="S1"/>
    <property type="match status" value="1"/>
</dbReference>
<keyword evidence="1" id="KW-0694">RNA-binding</keyword>
<evidence type="ECO:0000256" key="2">
    <source>
        <dbReference type="SAM" id="MobiDB-lite"/>
    </source>
</evidence>
<dbReference type="GO" id="GO:0003700">
    <property type="term" value="F:DNA-binding transcription factor activity"/>
    <property type="evidence" value="ECO:0007669"/>
    <property type="project" value="InterPro"/>
</dbReference>
<dbReference type="RefSeq" id="WP_085267425.1">
    <property type="nucleotide sequence ID" value="NZ_AP022614.1"/>
</dbReference>
<dbReference type="GO" id="GO:0006353">
    <property type="term" value="P:DNA-templated transcription termination"/>
    <property type="evidence" value="ECO:0007669"/>
    <property type="project" value="UniProtKB-UniRule"/>
</dbReference>
<keyword evidence="1" id="KW-0804">Transcription</keyword>
<name>A0A7I7YSX9_9MYCO</name>
<keyword evidence="1" id="KW-0805">Transcription regulation</keyword>
<dbReference type="InterPro" id="IPR036555">
    <property type="entry name" value="NusA_N_sf"/>
</dbReference>
<feature type="compositionally biased region" description="Basic and acidic residues" evidence="2">
    <location>
        <begin position="353"/>
        <end position="367"/>
    </location>
</feature>
<organism evidence="3 4">
    <name type="scientific">Mycobacterium parmense</name>
    <dbReference type="NCBI Taxonomy" id="185642"/>
    <lineage>
        <taxon>Bacteria</taxon>
        <taxon>Bacillati</taxon>
        <taxon>Actinomycetota</taxon>
        <taxon>Actinomycetes</taxon>
        <taxon>Mycobacteriales</taxon>
        <taxon>Mycobacteriaceae</taxon>
        <taxon>Mycobacterium</taxon>
        <taxon>Mycobacterium simiae complex</taxon>
    </lineage>
</organism>
<evidence type="ECO:0000256" key="1">
    <source>
        <dbReference type="HAMAP-Rule" id="MF_00945"/>
    </source>
</evidence>
<reference evidence="3 4" key="1">
    <citation type="journal article" date="2019" name="Emerg. Microbes Infect.">
        <title>Comprehensive subspecies identification of 175 nontuberculous mycobacteria species based on 7547 genomic profiles.</title>
        <authorList>
            <person name="Matsumoto Y."/>
            <person name="Kinjo T."/>
            <person name="Motooka D."/>
            <person name="Nabeya D."/>
            <person name="Jung N."/>
            <person name="Uechi K."/>
            <person name="Horii T."/>
            <person name="Iida T."/>
            <person name="Fujita J."/>
            <person name="Nakamura S."/>
        </authorList>
    </citation>
    <scope>NUCLEOTIDE SEQUENCE [LARGE SCALE GENOMIC DNA]</scope>
    <source>
        <strain evidence="3 4">JCM 14742</strain>
    </source>
</reference>
<dbReference type="SMART" id="SM00316">
    <property type="entry name" value="S1"/>
    <property type="match status" value="1"/>
</dbReference>
<dbReference type="InterPro" id="IPR010213">
    <property type="entry name" value="TF_NusA"/>
</dbReference>
<dbReference type="InterPro" id="IPR013735">
    <property type="entry name" value="TF_NusA_N"/>
</dbReference>
<comment type="subcellular location">
    <subcellularLocation>
        <location evidence="1">Cytoplasm</location>
    </subcellularLocation>
</comment>
<dbReference type="NCBIfam" id="TIGR01953">
    <property type="entry name" value="NusA"/>
    <property type="match status" value="1"/>
</dbReference>
<dbReference type="FunFam" id="2.40.50.140:FF:000098">
    <property type="entry name" value="Transcription termination/antitermination protein NusA"/>
    <property type="match status" value="1"/>
</dbReference>
<dbReference type="InterPro" id="IPR012340">
    <property type="entry name" value="NA-bd_OB-fold"/>
</dbReference>
<dbReference type="CDD" id="cd02134">
    <property type="entry name" value="KH-II_NusA_rpt1"/>
    <property type="match status" value="1"/>
</dbReference>
<dbReference type="HAMAP" id="MF_00945_B">
    <property type="entry name" value="NusA_B"/>
    <property type="match status" value="1"/>
</dbReference>
<dbReference type="Pfam" id="PF26594">
    <property type="entry name" value="KH_NusA_2nd"/>
    <property type="match status" value="1"/>
</dbReference>
<comment type="function">
    <text evidence="1">Participates in both transcription termination and antitermination.</text>
</comment>
<protein>
    <recommendedName>
        <fullName evidence="1">Transcription termination/antitermination protein NusA</fullName>
    </recommendedName>
</protein>
<dbReference type="GO" id="GO:0005829">
    <property type="term" value="C:cytosol"/>
    <property type="evidence" value="ECO:0007669"/>
    <property type="project" value="TreeGrafter"/>
</dbReference>
<dbReference type="PANTHER" id="PTHR22648:SF0">
    <property type="entry name" value="TRANSCRIPTION TERMINATION_ANTITERMINATION PROTEIN NUSA"/>
    <property type="match status" value="1"/>
</dbReference>
<dbReference type="Gene3D" id="3.30.1480.10">
    <property type="entry name" value="NusA, N-terminal domain"/>
    <property type="match status" value="1"/>
</dbReference>
<comment type="subunit">
    <text evidence="1">Monomer. Binds directly to the core enzyme of the DNA-dependent RNA polymerase and to nascent RNA.</text>
</comment>
<accession>A0A7I7YSX9</accession>
<dbReference type="GO" id="GO:0003723">
    <property type="term" value="F:RNA binding"/>
    <property type="evidence" value="ECO:0007669"/>
    <property type="project" value="UniProtKB-UniRule"/>
</dbReference>
<keyword evidence="1" id="KW-0806">Transcription termination</keyword>
<dbReference type="PROSITE" id="PS50084">
    <property type="entry name" value="KH_TYPE_1"/>
    <property type="match status" value="1"/>
</dbReference>
<dbReference type="AlphaFoldDB" id="A0A7I7YSX9"/>
<keyword evidence="4" id="KW-1185">Reference proteome</keyword>
<gene>
    <name evidence="1 3" type="primary">nusA</name>
    <name evidence="3" type="ORF">MPRM_22460</name>
</gene>